<organism evidence="7 8">
    <name type="scientific">Heterostelium pallidum (strain ATCC 26659 / Pp 5 / PN500)</name>
    <name type="common">Cellular slime mold</name>
    <name type="synonym">Polysphondylium pallidum</name>
    <dbReference type="NCBI Taxonomy" id="670386"/>
    <lineage>
        <taxon>Eukaryota</taxon>
        <taxon>Amoebozoa</taxon>
        <taxon>Evosea</taxon>
        <taxon>Eumycetozoa</taxon>
        <taxon>Dictyostelia</taxon>
        <taxon>Acytosteliales</taxon>
        <taxon>Acytosteliaceae</taxon>
        <taxon>Heterostelium</taxon>
    </lineage>
</organism>
<comment type="subcellular location">
    <subcellularLocation>
        <location evidence="1">Membrane</location>
        <topology evidence="1">Multi-pass membrane protein</topology>
    </subcellularLocation>
</comment>
<keyword evidence="8" id="KW-1185">Reference proteome</keyword>
<evidence type="ECO:0000256" key="4">
    <source>
        <dbReference type="ARBA" id="ARBA00023136"/>
    </source>
</evidence>
<dbReference type="Pfam" id="PF04144">
    <property type="entry name" value="SCAMP"/>
    <property type="match status" value="1"/>
</dbReference>
<dbReference type="AlphaFoldDB" id="D3BUA8"/>
<feature type="region of interest" description="Disordered" evidence="5">
    <location>
        <begin position="1"/>
        <end position="38"/>
    </location>
</feature>
<dbReference type="RefSeq" id="XP_020427176.1">
    <property type="nucleotide sequence ID" value="XM_020582476.1"/>
</dbReference>
<protein>
    <submittedName>
        <fullName evidence="7">Spore coat protein</fullName>
    </submittedName>
</protein>
<keyword evidence="2 6" id="KW-0812">Transmembrane</keyword>
<keyword evidence="7" id="KW-0946">Virion</keyword>
<name>D3BUA8_HETP5</name>
<dbReference type="OMA" id="FIMYLRL"/>
<dbReference type="Proteomes" id="UP000001396">
    <property type="component" value="Unassembled WGS sequence"/>
</dbReference>
<comment type="caution">
    <text evidence="7">The sequence shown here is derived from an EMBL/GenBank/DDBJ whole genome shotgun (WGS) entry which is preliminary data.</text>
</comment>
<dbReference type="PANTHER" id="PTHR10687">
    <property type="entry name" value="SECRETORY CARRIER-ASSOCIATED MEMBRANE PROTEIN SCAMP"/>
    <property type="match status" value="1"/>
</dbReference>
<evidence type="ECO:0000256" key="2">
    <source>
        <dbReference type="ARBA" id="ARBA00022692"/>
    </source>
</evidence>
<dbReference type="InParanoid" id="D3BUA8"/>
<evidence type="ECO:0000256" key="3">
    <source>
        <dbReference type="ARBA" id="ARBA00022989"/>
    </source>
</evidence>
<dbReference type="GO" id="GO:0055038">
    <property type="term" value="C:recycling endosome membrane"/>
    <property type="evidence" value="ECO:0007669"/>
    <property type="project" value="TreeGrafter"/>
</dbReference>
<dbReference type="GO" id="GO:0032588">
    <property type="term" value="C:trans-Golgi network membrane"/>
    <property type="evidence" value="ECO:0007669"/>
    <property type="project" value="TreeGrafter"/>
</dbReference>
<dbReference type="GeneID" id="31367195"/>
<dbReference type="PANTHER" id="PTHR10687:SF2">
    <property type="entry name" value="SECRETORY CARRIER-ASSOCIATED MEMBRANE PROTEIN"/>
    <property type="match status" value="1"/>
</dbReference>
<dbReference type="EMBL" id="ADBJ01000059">
    <property type="protein sequence ID" value="EFA75042.1"/>
    <property type="molecule type" value="Genomic_DNA"/>
</dbReference>
<feature type="transmembrane region" description="Helical" evidence="6">
    <location>
        <begin position="175"/>
        <end position="195"/>
    </location>
</feature>
<feature type="compositionally biased region" description="Polar residues" evidence="5">
    <location>
        <begin position="20"/>
        <end position="38"/>
    </location>
</feature>
<feature type="transmembrane region" description="Helical" evidence="6">
    <location>
        <begin position="129"/>
        <end position="154"/>
    </location>
</feature>
<dbReference type="STRING" id="670386.D3BUA8"/>
<keyword evidence="3 6" id="KW-1133">Transmembrane helix</keyword>
<gene>
    <name evidence="7" type="primary">spiA</name>
    <name evidence="7" type="ORF">PPL_11727</name>
</gene>
<reference evidence="7 8" key="1">
    <citation type="journal article" date="2011" name="Genome Res.">
        <title>Phylogeny-wide analysis of social amoeba genomes highlights ancient origins for complex intercellular communication.</title>
        <authorList>
            <person name="Heidel A.J."/>
            <person name="Lawal H.M."/>
            <person name="Felder M."/>
            <person name="Schilde C."/>
            <person name="Helps N.R."/>
            <person name="Tunggal B."/>
            <person name="Rivero F."/>
            <person name="John U."/>
            <person name="Schleicher M."/>
            <person name="Eichinger L."/>
            <person name="Platzer M."/>
            <person name="Noegel A.A."/>
            <person name="Schaap P."/>
            <person name="Gloeckner G."/>
        </authorList>
    </citation>
    <scope>NUCLEOTIDE SEQUENCE [LARGE SCALE GENOMIC DNA]</scope>
    <source>
        <strain evidence="8">ATCC 26659 / Pp 5 / PN500</strain>
    </source>
</reference>
<dbReference type="InterPro" id="IPR007273">
    <property type="entry name" value="SCAMP"/>
</dbReference>
<evidence type="ECO:0000256" key="1">
    <source>
        <dbReference type="ARBA" id="ARBA00004141"/>
    </source>
</evidence>
<sequence>MSSSPPYPILKSTEFPEGSMSGSTTAVPTFQPSASQSTLHAVDSQGLFEKEQNLMRWEEELRHRERNLNLNGQASSDAAGSASTAAAPGQVNMMTNNPMGPANYPSFMPITRVAVSEDIPVPNQRLVKFSYVVFFWTCASLIWNFVCGIPFTFFMTRRLYRAARSQKPKATYSFLLGYFALLCFNIMFFIGFKHSGMHGLIWLISLFHNKHKAVGALHVVALFFWFVNFFLVAGIFFKVLRLTSAKKHRGEMDYGMKSYIKSR</sequence>
<keyword evidence="7" id="KW-0167">Capsid protein</keyword>
<evidence type="ECO:0000256" key="6">
    <source>
        <dbReference type="SAM" id="Phobius"/>
    </source>
</evidence>
<evidence type="ECO:0000256" key="5">
    <source>
        <dbReference type="SAM" id="MobiDB-lite"/>
    </source>
</evidence>
<evidence type="ECO:0000313" key="8">
    <source>
        <dbReference type="Proteomes" id="UP000001396"/>
    </source>
</evidence>
<evidence type="ECO:0000313" key="7">
    <source>
        <dbReference type="EMBL" id="EFA75042.1"/>
    </source>
</evidence>
<keyword evidence="4 6" id="KW-0472">Membrane</keyword>
<dbReference type="GO" id="GO:0015031">
    <property type="term" value="P:protein transport"/>
    <property type="evidence" value="ECO:0007669"/>
    <property type="project" value="InterPro"/>
</dbReference>
<feature type="transmembrane region" description="Helical" evidence="6">
    <location>
        <begin position="215"/>
        <end position="240"/>
    </location>
</feature>
<accession>D3BUA8</accession>
<proteinExistence type="predicted"/>